<dbReference type="SUPFAM" id="SSF54695">
    <property type="entry name" value="POZ domain"/>
    <property type="match status" value="1"/>
</dbReference>
<proteinExistence type="predicted"/>
<dbReference type="CDD" id="cd18186">
    <property type="entry name" value="BTB_POZ_ZBTB_KLHL-like"/>
    <property type="match status" value="1"/>
</dbReference>
<evidence type="ECO:0000259" key="1">
    <source>
        <dbReference type="PROSITE" id="PS50097"/>
    </source>
</evidence>
<sequence length="271" mass="31000">MSFHRPANEVAGAGLSILLRNNKYSDLKLIVGPQEQEFLAHKNIVCTLSDYIDKKCMKNTQIQTPSRPTAKLKSNQQDQITEIRLPTIQNPETIELILGFMYGQSYDLLKKSTQANISIFVTADFLGIPELKRYMIHEYTRIFKEKQGRWAHTDIVLIIETIIRKEFTRSYDELGEHPDTAQFQVETMEMLSELINFVELRDLIYVPEFQQMLEDGTVAKVVAVAVIKRRWICNTCSSERQIGSNTKVSCSKCGEVLRLSEGLAKSTSDKE</sequence>
<dbReference type="EMBL" id="JAVHJO010000007">
    <property type="protein sequence ID" value="KAK6538682.1"/>
    <property type="molecule type" value="Genomic_DNA"/>
</dbReference>
<evidence type="ECO:0000313" key="3">
    <source>
        <dbReference type="Proteomes" id="UP001365542"/>
    </source>
</evidence>
<comment type="caution">
    <text evidence="2">The sequence shown here is derived from an EMBL/GenBank/DDBJ whole genome shotgun (WGS) entry which is preliminary data.</text>
</comment>
<evidence type="ECO:0000313" key="2">
    <source>
        <dbReference type="EMBL" id="KAK6538682.1"/>
    </source>
</evidence>
<reference evidence="2 3" key="1">
    <citation type="submission" date="2019-10" db="EMBL/GenBank/DDBJ databases">
        <authorList>
            <person name="Palmer J.M."/>
        </authorList>
    </citation>
    <scope>NUCLEOTIDE SEQUENCE [LARGE SCALE GENOMIC DNA]</scope>
    <source>
        <strain evidence="2 3">TWF694</strain>
    </source>
</reference>
<protein>
    <recommendedName>
        <fullName evidence="1">BTB domain-containing protein</fullName>
    </recommendedName>
</protein>
<accession>A0AAV9X9D2</accession>
<dbReference type="PROSITE" id="PS50097">
    <property type="entry name" value="BTB"/>
    <property type="match status" value="1"/>
</dbReference>
<gene>
    <name evidence="2" type="ORF">TWF694_010256</name>
</gene>
<dbReference type="Pfam" id="PF00651">
    <property type="entry name" value="BTB"/>
    <property type="match status" value="1"/>
</dbReference>
<dbReference type="AlphaFoldDB" id="A0AAV9X9D2"/>
<feature type="domain" description="BTB" evidence="1">
    <location>
        <begin position="25"/>
        <end position="110"/>
    </location>
</feature>
<dbReference type="Proteomes" id="UP001365542">
    <property type="component" value="Unassembled WGS sequence"/>
</dbReference>
<organism evidence="2 3">
    <name type="scientific">Orbilia ellipsospora</name>
    <dbReference type="NCBI Taxonomy" id="2528407"/>
    <lineage>
        <taxon>Eukaryota</taxon>
        <taxon>Fungi</taxon>
        <taxon>Dikarya</taxon>
        <taxon>Ascomycota</taxon>
        <taxon>Pezizomycotina</taxon>
        <taxon>Orbiliomycetes</taxon>
        <taxon>Orbiliales</taxon>
        <taxon>Orbiliaceae</taxon>
        <taxon>Orbilia</taxon>
    </lineage>
</organism>
<name>A0AAV9X9D2_9PEZI</name>
<dbReference type="Gene3D" id="3.30.710.10">
    <property type="entry name" value="Potassium Channel Kv1.1, Chain A"/>
    <property type="match status" value="1"/>
</dbReference>
<keyword evidence="3" id="KW-1185">Reference proteome</keyword>
<dbReference type="InterPro" id="IPR011333">
    <property type="entry name" value="SKP1/BTB/POZ_sf"/>
</dbReference>
<dbReference type="InterPro" id="IPR000210">
    <property type="entry name" value="BTB/POZ_dom"/>
</dbReference>